<dbReference type="EMBL" id="MTJL01000054">
    <property type="protein sequence ID" value="OMH98402.1"/>
    <property type="molecule type" value="Genomic_DNA"/>
</dbReference>
<keyword evidence="1" id="KW-0472">Membrane</keyword>
<dbReference type="GO" id="GO:0016020">
    <property type="term" value="C:membrane"/>
    <property type="evidence" value="ECO:0007669"/>
    <property type="project" value="InterPro"/>
</dbReference>
<evidence type="ECO:0008006" key="4">
    <source>
        <dbReference type="Google" id="ProtNLM"/>
    </source>
</evidence>
<feature type="transmembrane region" description="Helical" evidence="1">
    <location>
        <begin position="104"/>
        <end position="127"/>
    </location>
</feature>
<dbReference type="Pfam" id="PF05975">
    <property type="entry name" value="EcsB"/>
    <property type="match status" value="1"/>
</dbReference>
<organism evidence="2 3">
    <name type="scientific">Bacillus swezeyi</name>
    <dbReference type="NCBI Taxonomy" id="1925020"/>
    <lineage>
        <taxon>Bacteria</taxon>
        <taxon>Bacillati</taxon>
        <taxon>Bacillota</taxon>
        <taxon>Bacilli</taxon>
        <taxon>Bacillales</taxon>
        <taxon>Bacillaceae</taxon>
        <taxon>Bacillus</taxon>
    </lineage>
</organism>
<proteinExistence type="predicted"/>
<name>A0A1R1Q7I6_9BACI</name>
<sequence>MSSLWGKLFIRRLKNQWEKERIYLFRVFSNSGIFIIIGFLMYLYVKLLKWFDLIITSRFEFIICFSVIMGCFLTRNPLTTFLRETDIYFMLPAESELTPYFKYAFYYSLFIQALKIIVLMLILYPLFQSKTGNHILFFTTCIILLFLKYLNMNVVFYIEKKGIFFSCSVYYKYSIAESFLLSHSVIFADGWNHKLSFDNQANIYIAKRYVVYPNQQRTKATVCILYLFELVY</sequence>
<accession>A0A1R1Q7I6</accession>
<reference evidence="2 3" key="1">
    <citation type="submission" date="2017-01" db="EMBL/GenBank/DDBJ databases">
        <title>Bacillus phylogenomics.</title>
        <authorList>
            <person name="Dunlap C."/>
        </authorList>
    </citation>
    <scope>NUCLEOTIDE SEQUENCE [LARGE SCALE GENOMIC DNA]</scope>
    <source>
        <strain evidence="2 3">NRRL B-41282</strain>
    </source>
</reference>
<feature type="transmembrane region" description="Helical" evidence="1">
    <location>
        <begin position="50"/>
        <end position="73"/>
    </location>
</feature>
<keyword evidence="1" id="KW-1133">Transmembrane helix</keyword>
<keyword evidence="1" id="KW-0812">Transmembrane</keyword>
<comment type="caution">
    <text evidence="2">The sequence shown here is derived from an EMBL/GenBank/DDBJ whole genome shotgun (WGS) entry which is preliminary data.</text>
</comment>
<dbReference type="InterPro" id="IPR010288">
    <property type="entry name" value="EcsB_ABC"/>
</dbReference>
<dbReference type="AlphaFoldDB" id="A0A1R1Q7I6"/>
<feature type="transmembrane region" description="Helical" evidence="1">
    <location>
        <begin position="21"/>
        <end position="44"/>
    </location>
</feature>
<evidence type="ECO:0000256" key="1">
    <source>
        <dbReference type="SAM" id="Phobius"/>
    </source>
</evidence>
<protein>
    <recommendedName>
        <fullName evidence="4">ABC transporter permease</fullName>
    </recommendedName>
</protein>
<feature type="transmembrane region" description="Helical" evidence="1">
    <location>
        <begin position="133"/>
        <end position="151"/>
    </location>
</feature>
<evidence type="ECO:0000313" key="2">
    <source>
        <dbReference type="EMBL" id="OMH98402.1"/>
    </source>
</evidence>
<dbReference type="OrthoDB" id="2447941at2"/>
<gene>
    <name evidence="2" type="ORF">BW143_21565</name>
</gene>
<dbReference type="Proteomes" id="UP000187367">
    <property type="component" value="Unassembled WGS sequence"/>
</dbReference>
<evidence type="ECO:0000313" key="3">
    <source>
        <dbReference type="Proteomes" id="UP000187367"/>
    </source>
</evidence>
<accession>A0A1R1RI85</accession>
<keyword evidence="3" id="KW-1185">Reference proteome</keyword>